<evidence type="ECO:0000256" key="3">
    <source>
        <dbReference type="ARBA" id="ARBA00013085"/>
    </source>
</evidence>
<keyword evidence="6 8" id="KW-0368">Histidine biosynthesis</keyword>
<comment type="catalytic activity">
    <reaction evidence="7 8">
        <text>L-histidinol phosphate + H2O = L-histidinol + phosphate</text>
        <dbReference type="Rhea" id="RHEA:14465"/>
        <dbReference type="ChEBI" id="CHEBI:15377"/>
        <dbReference type="ChEBI" id="CHEBI:43474"/>
        <dbReference type="ChEBI" id="CHEBI:57699"/>
        <dbReference type="ChEBI" id="CHEBI:57980"/>
        <dbReference type="EC" id="3.1.3.15"/>
    </reaction>
</comment>
<dbReference type="Gene3D" id="3.20.20.140">
    <property type="entry name" value="Metal-dependent hydrolases"/>
    <property type="match status" value="1"/>
</dbReference>
<dbReference type="InterPro" id="IPR016195">
    <property type="entry name" value="Pol/histidinol_Pase-like"/>
</dbReference>
<evidence type="ECO:0000256" key="6">
    <source>
        <dbReference type="ARBA" id="ARBA00023102"/>
    </source>
</evidence>
<dbReference type="Proteomes" id="UP000239471">
    <property type="component" value="Unassembled WGS sequence"/>
</dbReference>
<dbReference type="UniPathway" id="UPA00031">
    <property type="reaction ID" value="UER00013"/>
</dbReference>
<dbReference type="RefSeq" id="WP_106060753.1">
    <property type="nucleotide sequence ID" value="NZ_PVXQ01000038.1"/>
</dbReference>
<dbReference type="PANTHER" id="PTHR21039">
    <property type="entry name" value="HISTIDINOL PHOSPHATASE-RELATED"/>
    <property type="match status" value="1"/>
</dbReference>
<evidence type="ECO:0000256" key="5">
    <source>
        <dbReference type="ARBA" id="ARBA00022801"/>
    </source>
</evidence>
<name>A0A2T0BB07_9CLOT</name>
<dbReference type="Pfam" id="PF02811">
    <property type="entry name" value="PHP"/>
    <property type="match status" value="1"/>
</dbReference>
<keyword evidence="11" id="KW-1185">Reference proteome</keyword>
<comment type="caution">
    <text evidence="10">The sequence shown here is derived from an EMBL/GenBank/DDBJ whole genome shotgun (WGS) entry which is preliminary data.</text>
</comment>
<comment type="similarity">
    <text evidence="2 8">Belongs to the PHP hydrolase family. HisK subfamily.</text>
</comment>
<accession>A0A2T0BB07</accession>
<dbReference type="CDD" id="cd12110">
    <property type="entry name" value="PHP_HisPPase_Hisj_like"/>
    <property type="match status" value="1"/>
</dbReference>
<keyword evidence="5 8" id="KW-0378">Hydrolase</keyword>
<dbReference type="GO" id="GO:0004401">
    <property type="term" value="F:histidinol-phosphatase activity"/>
    <property type="evidence" value="ECO:0007669"/>
    <property type="project" value="UniProtKB-UniRule"/>
</dbReference>
<evidence type="ECO:0000256" key="7">
    <source>
        <dbReference type="ARBA" id="ARBA00049158"/>
    </source>
</evidence>
<evidence type="ECO:0000256" key="8">
    <source>
        <dbReference type="RuleBase" id="RU366003"/>
    </source>
</evidence>
<gene>
    <name evidence="10" type="primary">hisK_1</name>
    <name evidence="10" type="ORF">CLVI_28350</name>
</gene>
<evidence type="ECO:0000259" key="9">
    <source>
        <dbReference type="Pfam" id="PF02811"/>
    </source>
</evidence>
<dbReference type="PANTHER" id="PTHR21039:SF0">
    <property type="entry name" value="HISTIDINOL-PHOSPHATASE"/>
    <property type="match status" value="1"/>
</dbReference>
<dbReference type="AlphaFoldDB" id="A0A2T0BB07"/>
<dbReference type="NCBIfam" id="NF005996">
    <property type="entry name" value="PRK08123.1"/>
    <property type="match status" value="1"/>
</dbReference>
<evidence type="ECO:0000256" key="4">
    <source>
        <dbReference type="ARBA" id="ARBA00022605"/>
    </source>
</evidence>
<dbReference type="OrthoDB" id="9775255at2"/>
<dbReference type="EMBL" id="PVXQ01000038">
    <property type="protein sequence ID" value="PRR80997.1"/>
    <property type="molecule type" value="Genomic_DNA"/>
</dbReference>
<evidence type="ECO:0000313" key="10">
    <source>
        <dbReference type="EMBL" id="PRR80997.1"/>
    </source>
</evidence>
<organism evidence="10 11">
    <name type="scientific">Clostridium vincentii</name>
    <dbReference type="NCBI Taxonomy" id="52704"/>
    <lineage>
        <taxon>Bacteria</taxon>
        <taxon>Bacillati</taxon>
        <taxon>Bacillota</taxon>
        <taxon>Clostridia</taxon>
        <taxon>Eubacteriales</taxon>
        <taxon>Clostridiaceae</taxon>
        <taxon>Clostridium</taxon>
    </lineage>
</organism>
<comment type="pathway">
    <text evidence="1 8">Amino-acid biosynthesis; L-histidine biosynthesis; L-histidine from 5-phospho-alpha-D-ribose 1-diphosphate: step 8/9.</text>
</comment>
<dbReference type="EC" id="3.1.3.15" evidence="3 8"/>
<sequence>MSKIIRDGHMHSHYCPHGTKDEFYKYIDKALENGLEEITFTEHLALPEGFINKKIIEESAPSIEEIEKYFEELKEIKNLYKDKIKINIGVEVDYIEGLEEKTIEILNRFGNIIEDSILSVHFLKLEDRYHCLDYSIEDFKELIELLGGIDKIYDKYFETLLKSIKVDLGKFKPKRIGHPTLVRIFNLQYPFEYKNKKLLDEVVKAIKDRGYEIDYNTAGLRKHYCGEVYPSGYFFELAEKYKVKMVYGSDSHTASDVGRDF</sequence>
<keyword evidence="4 8" id="KW-0028">Amino-acid biosynthesis</keyword>
<dbReference type="NCBIfam" id="TIGR01856">
    <property type="entry name" value="hisJ_fam"/>
    <property type="match status" value="1"/>
</dbReference>
<dbReference type="GO" id="GO:0005737">
    <property type="term" value="C:cytoplasm"/>
    <property type="evidence" value="ECO:0007669"/>
    <property type="project" value="TreeGrafter"/>
</dbReference>
<dbReference type="GO" id="GO:0000105">
    <property type="term" value="P:L-histidine biosynthetic process"/>
    <property type="evidence" value="ECO:0007669"/>
    <property type="project" value="UniProtKB-UniRule"/>
</dbReference>
<dbReference type="InterPro" id="IPR004013">
    <property type="entry name" value="PHP_dom"/>
</dbReference>
<evidence type="ECO:0000256" key="2">
    <source>
        <dbReference type="ARBA" id="ARBA00009152"/>
    </source>
</evidence>
<dbReference type="InterPro" id="IPR010140">
    <property type="entry name" value="Histidinol_P_phosphatase_HisJ"/>
</dbReference>
<dbReference type="SUPFAM" id="SSF89550">
    <property type="entry name" value="PHP domain-like"/>
    <property type="match status" value="1"/>
</dbReference>
<protein>
    <recommendedName>
        <fullName evidence="3 8">Histidinol-phosphatase</fullName>
        <shortName evidence="8">HolPase</shortName>
        <ecNumber evidence="3 8">3.1.3.15</ecNumber>
    </recommendedName>
</protein>
<feature type="domain" description="PHP" evidence="9">
    <location>
        <begin position="7"/>
        <end position="218"/>
    </location>
</feature>
<reference evidence="10 11" key="1">
    <citation type="submission" date="2018-03" db="EMBL/GenBank/DDBJ databases">
        <title>Genome sequence of Clostridium vincentii DSM 10228.</title>
        <authorList>
            <person name="Poehlein A."/>
            <person name="Daniel R."/>
        </authorList>
    </citation>
    <scope>NUCLEOTIDE SEQUENCE [LARGE SCALE GENOMIC DNA]</scope>
    <source>
        <strain evidence="10 11">DSM 10228</strain>
    </source>
</reference>
<evidence type="ECO:0000256" key="1">
    <source>
        <dbReference type="ARBA" id="ARBA00004970"/>
    </source>
</evidence>
<proteinExistence type="inferred from homology"/>
<evidence type="ECO:0000313" key="11">
    <source>
        <dbReference type="Proteomes" id="UP000239471"/>
    </source>
</evidence>